<evidence type="ECO:0000256" key="2">
    <source>
        <dbReference type="SAM" id="MobiDB-lite"/>
    </source>
</evidence>
<sequence>MKRKRARGGDDDSECHMGNGRAALPVAARLSNPGGPPATGDEYLRLVRDEAERCPDIVVAPDRARILATSASNMSHAALPAHWRWRREKASVVAPEAAAGADAWSPLPTGEWQAAFLERFAEQRMRLHRMRDILKQQGDVQIAQGRLPNSSDARGWIGFCYGAAEASAISVDAASDEESEKGEALAEDQPADDVAAEACMDNPSAHPECDAKQPTADVDENAALAAMKARLLASLDAALLPSPQPTSIDGVDSGQPAGTSTEDPKQQEPLANENASVQVPLTGHEPDLDLIARLPQRTVLNLLQYHADYLETRPLTADQGVWLFALLLRVDAVMTSEEVAILRDVCRRCRAIRATITCASDARLPIVNIIITVVAGHFGQRDLA</sequence>
<protein>
    <submittedName>
        <fullName evidence="3">Survival motor neuron interacting protein 1-domain-containing protein</fullName>
    </submittedName>
</protein>
<dbReference type="STRING" id="78915.A0A4P9XVJ8"/>
<dbReference type="PANTHER" id="PTHR12794">
    <property type="entry name" value="GEMIN2"/>
    <property type="match status" value="1"/>
</dbReference>
<dbReference type="AlphaFoldDB" id="A0A4P9XVJ8"/>
<accession>A0A4P9XVJ8</accession>
<dbReference type="GO" id="GO:0005634">
    <property type="term" value="C:nucleus"/>
    <property type="evidence" value="ECO:0007669"/>
    <property type="project" value="TreeGrafter"/>
</dbReference>
<evidence type="ECO:0000313" key="3">
    <source>
        <dbReference type="EMBL" id="RKP10307.1"/>
    </source>
</evidence>
<reference evidence="4" key="1">
    <citation type="journal article" date="2018" name="Nat. Microbiol.">
        <title>Leveraging single-cell genomics to expand the fungal tree of life.</title>
        <authorList>
            <person name="Ahrendt S.R."/>
            <person name="Quandt C.A."/>
            <person name="Ciobanu D."/>
            <person name="Clum A."/>
            <person name="Salamov A."/>
            <person name="Andreopoulos B."/>
            <person name="Cheng J.F."/>
            <person name="Woyke T."/>
            <person name="Pelin A."/>
            <person name="Henrissat B."/>
            <person name="Reynolds N.K."/>
            <person name="Benny G.L."/>
            <person name="Smith M.E."/>
            <person name="James T.Y."/>
            <person name="Grigoriev I.V."/>
        </authorList>
    </citation>
    <scope>NUCLEOTIDE SEQUENCE [LARGE SCALE GENOMIC DNA]</scope>
    <source>
        <strain evidence="4">RSA 1356</strain>
    </source>
</reference>
<feature type="region of interest" description="Disordered" evidence="2">
    <location>
        <begin position="243"/>
        <end position="270"/>
    </location>
</feature>
<dbReference type="EMBL" id="KZ992459">
    <property type="protein sequence ID" value="RKP10307.1"/>
    <property type="molecule type" value="Genomic_DNA"/>
</dbReference>
<organism evidence="3 4">
    <name type="scientific">Thamnocephalis sphaerospora</name>
    <dbReference type="NCBI Taxonomy" id="78915"/>
    <lineage>
        <taxon>Eukaryota</taxon>
        <taxon>Fungi</taxon>
        <taxon>Fungi incertae sedis</taxon>
        <taxon>Zoopagomycota</taxon>
        <taxon>Zoopagomycotina</taxon>
        <taxon>Zoopagomycetes</taxon>
        <taxon>Zoopagales</taxon>
        <taxon>Sigmoideomycetaceae</taxon>
        <taxon>Thamnocephalis</taxon>
    </lineage>
</organism>
<dbReference type="GO" id="GO:0032797">
    <property type="term" value="C:SMN complex"/>
    <property type="evidence" value="ECO:0007669"/>
    <property type="project" value="TreeGrafter"/>
</dbReference>
<dbReference type="Gene3D" id="1.20.58.1070">
    <property type="match status" value="1"/>
</dbReference>
<feature type="region of interest" description="Disordered" evidence="2">
    <location>
        <begin position="1"/>
        <end position="39"/>
    </location>
</feature>
<name>A0A4P9XVJ8_9FUNG</name>
<dbReference type="PANTHER" id="PTHR12794:SF0">
    <property type="entry name" value="GEM-ASSOCIATED PROTEIN 2"/>
    <property type="match status" value="1"/>
</dbReference>
<dbReference type="Pfam" id="PF04938">
    <property type="entry name" value="SIP1"/>
    <property type="match status" value="1"/>
</dbReference>
<gene>
    <name evidence="3" type="ORF">THASP1DRAFT_27900</name>
</gene>
<dbReference type="InterPro" id="IPR035426">
    <property type="entry name" value="Gemin2/Brr1"/>
</dbReference>
<proteinExistence type="inferred from homology"/>
<comment type="similarity">
    <text evidence="1">Belongs to the gemin-2 family.</text>
</comment>
<dbReference type="GO" id="GO:0000387">
    <property type="term" value="P:spliceosomal snRNP assembly"/>
    <property type="evidence" value="ECO:0007669"/>
    <property type="project" value="InterPro"/>
</dbReference>
<evidence type="ECO:0000256" key="1">
    <source>
        <dbReference type="ARBA" id="ARBA00025758"/>
    </source>
</evidence>
<dbReference type="Proteomes" id="UP000271241">
    <property type="component" value="Unassembled WGS sequence"/>
</dbReference>
<evidence type="ECO:0000313" key="4">
    <source>
        <dbReference type="Proteomes" id="UP000271241"/>
    </source>
</evidence>
<dbReference type="OrthoDB" id="428895at2759"/>
<keyword evidence="4" id="KW-1185">Reference proteome</keyword>